<dbReference type="PANTHER" id="PTHR43798:SF31">
    <property type="entry name" value="AB HYDROLASE SUPERFAMILY PROTEIN YCLE"/>
    <property type="match status" value="1"/>
</dbReference>
<dbReference type="Proteomes" id="UP000659496">
    <property type="component" value="Unassembled WGS sequence"/>
</dbReference>
<reference evidence="3 4" key="1">
    <citation type="submission" date="2020-08" db="EMBL/GenBank/DDBJ databases">
        <title>A Genomic Blueprint of the Chicken Gut Microbiome.</title>
        <authorList>
            <person name="Gilroy R."/>
            <person name="Ravi A."/>
            <person name="Getino M."/>
            <person name="Pursley I."/>
            <person name="Horton D.L."/>
            <person name="Alikhan N.-F."/>
            <person name="Baker D."/>
            <person name="Gharbi K."/>
            <person name="Hall N."/>
            <person name="Watson M."/>
            <person name="Adriaenssens E.M."/>
            <person name="Foster-Nyarko E."/>
            <person name="Jarju S."/>
            <person name="Secka A."/>
            <person name="Antonio M."/>
            <person name="Oren A."/>
            <person name="Chaudhuri R."/>
            <person name="La Ragione R.M."/>
            <person name="Hildebrand F."/>
            <person name="Pallen M.J."/>
        </authorList>
    </citation>
    <scope>NUCLEOTIDE SEQUENCE [LARGE SCALE GENOMIC DNA]</scope>
    <source>
        <strain evidence="3 4">Sa3CUA8</strain>
    </source>
</reference>
<dbReference type="RefSeq" id="WP_191688908.1">
    <property type="nucleotide sequence ID" value="NZ_JACSQY010000002.1"/>
</dbReference>
<dbReference type="GO" id="GO:0016787">
    <property type="term" value="F:hydrolase activity"/>
    <property type="evidence" value="ECO:0007669"/>
    <property type="project" value="UniProtKB-KW"/>
</dbReference>
<gene>
    <name evidence="3" type="ORF">H9659_05080</name>
</gene>
<evidence type="ECO:0000313" key="4">
    <source>
        <dbReference type="Proteomes" id="UP000659496"/>
    </source>
</evidence>
<evidence type="ECO:0000259" key="2">
    <source>
        <dbReference type="Pfam" id="PF00561"/>
    </source>
</evidence>
<dbReference type="InterPro" id="IPR029058">
    <property type="entry name" value="AB_hydrolase_fold"/>
</dbReference>
<sequence>MWKQQMITTERGDFELFTKGSGQPLCVTHLYSEFNKNGNLFANIFTKSATVYLVNLRGCGNSSPQNEEYTLGMDDAVKDLEAIRKSLSIKKWIFAGHSTGGMLALKYATQFPESLVKIIAGGLCASSDYMKDKGSIYCSQNPNNTRLLEILSTLKDRASTADQRRAAGKEWSLMSLYNEDTYDEMIRRPNSGKTVPARLDYFSYEELPTYDLRASLMDVYVEAHIYSGLHDAQCPHHFSKEAAELMPNSTMTTFEYSNHSPFIEEEKEFERFVQDEVFS</sequence>
<proteinExistence type="predicted"/>
<comment type="caution">
    <text evidence="3">The sequence shown here is derived from an EMBL/GenBank/DDBJ whole genome shotgun (WGS) entry which is preliminary data.</text>
</comment>
<dbReference type="EMBL" id="JACSQY010000002">
    <property type="protein sequence ID" value="MBD7907709.1"/>
    <property type="molecule type" value="Genomic_DNA"/>
</dbReference>
<feature type="domain" description="AB hydrolase-1" evidence="2">
    <location>
        <begin position="42"/>
        <end position="265"/>
    </location>
</feature>
<dbReference type="InterPro" id="IPR000073">
    <property type="entry name" value="AB_hydrolase_1"/>
</dbReference>
<protein>
    <submittedName>
        <fullName evidence="3">Alpha/beta hydrolase</fullName>
    </submittedName>
</protein>
<organism evidence="3 4">
    <name type="scientific">Sporosarcina gallistercoris</name>
    <dbReference type="NCBI Taxonomy" id="2762245"/>
    <lineage>
        <taxon>Bacteria</taxon>
        <taxon>Bacillati</taxon>
        <taxon>Bacillota</taxon>
        <taxon>Bacilli</taxon>
        <taxon>Bacillales</taxon>
        <taxon>Caryophanaceae</taxon>
        <taxon>Sporosarcina</taxon>
    </lineage>
</organism>
<evidence type="ECO:0000256" key="1">
    <source>
        <dbReference type="ARBA" id="ARBA00022801"/>
    </source>
</evidence>
<dbReference type="SUPFAM" id="SSF53474">
    <property type="entry name" value="alpha/beta-Hydrolases"/>
    <property type="match status" value="1"/>
</dbReference>
<evidence type="ECO:0000313" key="3">
    <source>
        <dbReference type="EMBL" id="MBD7907709.1"/>
    </source>
</evidence>
<dbReference type="Gene3D" id="3.40.50.1820">
    <property type="entry name" value="alpha/beta hydrolase"/>
    <property type="match status" value="1"/>
</dbReference>
<name>A0ABR8PHQ8_9BACL</name>
<dbReference type="PANTHER" id="PTHR43798">
    <property type="entry name" value="MONOACYLGLYCEROL LIPASE"/>
    <property type="match status" value="1"/>
</dbReference>
<dbReference type="Pfam" id="PF00561">
    <property type="entry name" value="Abhydrolase_1"/>
    <property type="match status" value="1"/>
</dbReference>
<keyword evidence="1 3" id="KW-0378">Hydrolase</keyword>
<dbReference type="Gene3D" id="6.10.140.700">
    <property type="match status" value="1"/>
</dbReference>
<keyword evidence="4" id="KW-1185">Reference proteome</keyword>
<accession>A0ABR8PHQ8</accession>
<dbReference type="InterPro" id="IPR050266">
    <property type="entry name" value="AB_hydrolase_sf"/>
</dbReference>